<evidence type="ECO:0000256" key="3">
    <source>
        <dbReference type="ARBA" id="ARBA00022670"/>
    </source>
</evidence>
<reference evidence="14 15" key="2">
    <citation type="journal article" date="2021" name="Int. J. Syst. Evol. Microbiol.">
        <title>Isolation and Polyphasic Characterization of Desulfuromonas versatilis sp. Nov., an Electrogenic Bacteria Capable of Versatile Metabolism Isolated from a Graphene Oxide-Reducing Enrichment Culture.</title>
        <authorList>
            <person name="Xie L."/>
            <person name="Yoshida N."/>
            <person name="Ishii S."/>
            <person name="Meng L."/>
        </authorList>
    </citation>
    <scope>NUCLEOTIDE SEQUENCE [LARGE SCALE GENOMIC DNA]</scope>
    <source>
        <strain evidence="14 15">NIT-T3</strain>
    </source>
</reference>
<dbReference type="EMBL" id="AP024355">
    <property type="protein sequence ID" value="BCR04621.1"/>
    <property type="molecule type" value="Genomic_DNA"/>
</dbReference>
<keyword evidence="5" id="KW-0479">Metal-binding</keyword>
<keyword evidence="10 12" id="KW-0472">Membrane</keyword>
<dbReference type="CDD" id="cd07339">
    <property type="entry name" value="M48B_HtpX_like"/>
    <property type="match status" value="1"/>
</dbReference>
<dbReference type="RefSeq" id="WP_221252077.1">
    <property type="nucleotide sequence ID" value="NZ_AP024355.1"/>
</dbReference>
<evidence type="ECO:0000256" key="8">
    <source>
        <dbReference type="ARBA" id="ARBA00022989"/>
    </source>
</evidence>
<evidence type="ECO:0000256" key="4">
    <source>
        <dbReference type="ARBA" id="ARBA00022692"/>
    </source>
</evidence>
<keyword evidence="4 12" id="KW-0812">Transmembrane</keyword>
<evidence type="ECO:0000256" key="10">
    <source>
        <dbReference type="ARBA" id="ARBA00023136"/>
    </source>
</evidence>
<sequence>MDPTNRSRNHLKSRILFALLYPLLGVAALCLGGPGFALAVAVAIIPFHLLSLKTSSVLITRKFQGHELTSKQAPKLKRILRTLSERAHLEHRPLLFMVPGDAISAFSVGSRSRPAIALSHGLLENLDTRELAGVLAHEVTHLSQGDPLVMVLSGLLRRVIGVMAVLAGLFVAMNLPMFLLGREAFEVLPLLVLLVAPSLGSLLLFALSRCIEFSADRGAAELLGDPEPLASALKKMGTSHKVPWWQRLFPGGGKSAQPLLRTHPTARERIQRLRGLRISSPFSCDPLFQD</sequence>
<protein>
    <submittedName>
        <fullName evidence="14">Peptidase M48</fullName>
    </submittedName>
</protein>
<evidence type="ECO:0000256" key="7">
    <source>
        <dbReference type="ARBA" id="ARBA00022833"/>
    </source>
</evidence>
<comment type="similarity">
    <text evidence="11">Belongs to the peptidase M48 family.</text>
</comment>
<proteinExistence type="inferred from homology"/>
<feature type="transmembrane region" description="Helical" evidence="12">
    <location>
        <begin position="159"/>
        <end position="181"/>
    </location>
</feature>
<keyword evidence="8 12" id="KW-1133">Transmembrane helix</keyword>
<comment type="subcellular location">
    <subcellularLocation>
        <location evidence="1">Cell membrane</location>
        <topology evidence="1">Multi-pass membrane protein</topology>
    </subcellularLocation>
</comment>
<dbReference type="InterPro" id="IPR001915">
    <property type="entry name" value="Peptidase_M48"/>
</dbReference>
<evidence type="ECO:0000256" key="5">
    <source>
        <dbReference type="ARBA" id="ARBA00022723"/>
    </source>
</evidence>
<evidence type="ECO:0000313" key="14">
    <source>
        <dbReference type="EMBL" id="BCR04621.1"/>
    </source>
</evidence>
<evidence type="ECO:0000256" key="11">
    <source>
        <dbReference type="RuleBase" id="RU003983"/>
    </source>
</evidence>
<evidence type="ECO:0000256" key="12">
    <source>
        <dbReference type="SAM" id="Phobius"/>
    </source>
</evidence>
<dbReference type="Proteomes" id="UP001319827">
    <property type="component" value="Chromosome"/>
</dbReference>
<evidence type="ECO:0000313" key="15">
    <source>
        <dbReference type="Proteomes" id="UP001319827"/>
    </source>
</evidence>
<name>A0ABN6DWX1_9BACT</name>
<dbReference type="Gene3D" id="3.30.2010.10">
    <property type="entry name" value="Metalloproteases ('zincins'), catalytic domain"/>
    <property type="match status" value="1"/>
</dbReference>
<organism evidence="14 15">
    <name type="scientific">Desulfuromonas versatilis</name>
    <dbReference type="NCBI Taxonomy" id="2802975"/>
    <lineage>
        <taxon>Bacteria</taxon>
        <taxon>Pseudomonadati</taxon>
        <taxon>Thermodesulfobacteriota</taxon>
        <taxon>Desulfuromonadia</taxon>
        <taxon>Desulfuromonadales</taxon>
        <taxon>Desulfuromonadaceae</taxon>
        <taxon>Desulfuromonas</taxon>
    </lineage>
</organism>
<keyword evidence="6 11" id="KW-0378">Hydrolase</keyword>
<keyword evidence="7 11" id="KW-0862">Zinc</keyword>
<comment type="cofactor">
    <cofactor evidence="11">
        <name>Zn(2+)</name>
        <dbReference type="ChEBI" id="CHEBI:29105"/>
    </cofactor>
    <text evidence="11">Binds 1 zinc ion per subunit.</text>
</comment>
<reference evidence="14 15" key="1">
    <citation type="journal article" date="2016" name="C (Basel)">
        <title>Selective Growth of and Electricity Production by Marine Exoelectrogenic Bacteria in Self-Aggregated Hydrogel of Microbially Reduced Graphene Oxide.</title>
        <authorList>
            <person name="Yoshida N."/>
            <person name="Goto Y."/>
            <person name="Miyata Y."/>
        </authorList>
    </citation>
    <scope>NUCLEOTIDE SEQUENCE [LARGE SCALE GENOMIC DNA]</scope>
    <source>
        <strain evidence="14 15">NIT-T3</strain>
    </source>
</reference>
<gene>
    <name evidence="14" type="ORF">DESUT3_16900</name>
</gene>
<evidence type="ECO:0000256" key="2">
    <source>
        <dbReference type="ARBA" id="ARBA00022475"/>
    </source>
</evidence>
<evidence type="ECO:0000259" key="13">
    <source>
        <dbReference type="Pfam" id="PF01435"/>
    </source>
</evidence>
<dbReference type="Pfam" id="PF01435">
    <property type="entry name" value="Peptidase_M48"/>
    <property type="match status" value="1"/>
</dbReference>
<dbReference type="PANTHER" id="PTHR43221">
    <property type="entry name" value="PROTEASE HTPX"/>
    <property type="match status" value="1"/>
</dbReference>
<evidence type="ECO:0000256" key="1">
    <source>
        <dbReference type="ARBA" id="ARBA00004651"/>
    </source>
</evidence>
<feature type="transmembrane region" description="Helical" evidence="12">
    <location>
        <begin position="187"/>
        <end position="207"/>
    </location>
</feature>
<dbReference type="PANTHER" id="PTHR43221:SF1">
    <property type="entry name" value="PROTEASE HTPX"/>
    <property type="match status" value="1"/>
</dbReference>
<keyword evidence="3 11" id="KW-0645">Protease</keyword>
<evidence type="ECO:0000256" key="9">
    <source>
        <dbReference type="ARBA" id="ARBA00023049"/>
    </source>
</evidence>
<keyword evidence="2" id="KW-1003">Cell membrane</keyword>
<keyword evidence="9 11" id="KW-0482">Metalloprotease</keyword>
<feature type="domain" description="Peptidase M48" evidence="13">
    <location>
        <begin position="71"/>
        <end position="275"/>
    </location>
</feature>
<keyword evidence="15" id="KW-1185">Reference proteome</keyword>
<accession>A0ABN6DWX1</accession>
<dbReference type="InterPro" id="IPR050083">
    <property type="entry name" value="HtpX_protease"/>
</dbReference>
<feature type="transmembrane region" description="Helical" evidence="12">
    <location>
        <begin position="20"/>
        <end position="45"/>
    </location>
</feature>
<evidence type="ECO:0000256" key="6">
    <source>
        <dbReference type="ARBA" id="ARBA00022801"/>
    </source>
</evidence>